<gene>
    <name evidence="8" type="primary">rnfC</name>
    <name evidence="11" type="ORF">SAMN04488052_102122</name>
</gene>
<dbReference type="InterPro" id="IPR017896">
    <property type="entry name" value="4Fe4S_Fe-S-bd"/>
</dbReference>
<dbReference type="InterPro" id="IPR026902">
    <property type="entry name" value="RnfC_N"/>
</dbReference>
<feature type="region of interest" description="Disordered" evidence="9">
    <location>
        <begin position="468"/>
        <end position="518"/>
    </location>
</feature>
<dbReference type="Gene3D" id="3.40.50.11540">
    <property type="entry name" value="NADH-ubiquinone oxidoreductase 51kDa subunit"/>
    <property type="match status" value="1"/>
</dbReference>
<dbReference type="GO" id="GO:0005886">
    <property type="term" value="C:plasma membrane"/>
    <property type="evidence" value="ECO:0007669"/>
    <property type="project" value="UniProtKB-SubCell"/>
</dbReference>
<dbReference type="RefSeq" id="WP_091640631.1">
    <property type="nucleotide sequence ID" value="NZ_FOEG01000002.1"/>
</dbReference>
<organism evidence="11 12">
    <name type="scientific">Aquisalimonas asiatica</name>
    <dbReference type="NCBI Taxonomy" id="406100"/>
    <lineage>
        <taxon>Bacteria</taxon>
        <taxon>Pseudomonadati</taxon>
        <taxon>Pseudomonadota</taxon>
        <taxon>Gammaproteobacteria</taxon>
        <taxon>Chromatiales</taxon>
        <taxon>Ectothiorhodospiraceae</taxon>
        <taxon>Aquisalimonas</taxon>
    </lineage>
</organism>
<dbReference type="STRING" id="406100.SAMN04488052_102122"/>
<keyword evidence="8" id="KW-1003">Cell membrane</keyword>
<dbReference type="PROSITE" id="PS00198">
    <property type="entry name" value="4FE4S_FER_1"/>
    <property type="match status" value="1"/>
</dbReference>
<dbReference type="Gene3D" id="3.30.70.20">
    <property type="match status" value="1"/>
</dbReference>
<keyword evidence="8" id="KW-1278">Translocase</keyword>
<evidence type="ECO:0000256" key="3">
    <source>
        <dbReference type="ARBA" id="ARBA00022723"/>
    </source>
</evidence>
<evidence type="ECO:0000313" key="11">
    <source>
        <dbReference type="EMBL" id="SEO67566.1"/>
    </source>
</evidence>
<evidence type="ECO:0000256" key="8">
    <source>
        <dbReference type="HAMAP-Rule" id="MF_00461"/>
    </source>
</evidence>
<sequence length="518" mass="55314">MSITRALFGFPGGVRLPTHKHASTDSPIATLPVPPELVIPLSQHAGDPARATVSAGDTVHRGTIIGRAPGDFSAAVHASSSGTVTAVENRPVPHPSGLPEPCVVIRTDGHDTCPADGPEALTDWLSVSPARLRRRVADSGVTGLGGATFPAAVKLTPGPDTDVTLLVVNAIECEPWITCDDALLREHAMEVVTGARIMRHILGEPAVVIALEAEKRAALDALNRALDAAGETDMTVTPVPVRYPAGGEKQLIQTLTGREVPSGGLPLDLGILCHNAGTVAAVARAVEHGEPLTERIVTVAGTGVGQPRNFRVRLGTPVHRLIEAAGGYRGQGHRLIVGGPMMGFALEHDNVPVTKGCNCILVTEAHAVPPPEPALPCIRCGDCADACPVRLQPQQLYWHALGRDYESIREDGLFDCIECGACAYVCPSKLPLVGMYRHAKSAIRTADEDQRFAEQARQRYAFRQARLERERQEQAERRRRKKEALQSERGTAAKADRKAEIQAAVARARERKRGGGES</sequence>
<dbReference type="InterPro" id="IPR017900">
    <property type="entry name" value="4Fe4S_Fe_S_CS"/>
</dbReference>
<dbReference type="GO" id="GO:0046872">
    <property type="term" value="F:metal ion binding"/>
    <property type="evidence" value="ECO:0007669"/>
    <property type="project" value="UniProtKB-KW"/>
</dbReference>
<dbReference type="Pfam" id="PF10531">
    <property type="entry name" value="SLBB"/>
    <property type="match status" value="1"/>
</dbReference>
<keyword evidence="4 8" id="KW-0677">Repeat</keyword>
<feature type="binding site" evidence="8">
    <location>
        <position position="380"/>
    </location>
    <ligand>
        <name>[4Fe-4S] cluster</name>
        <dbReference type="ChEBI" id="CHEBI:49883"/>
        <label>1</label>
    </ligand>
</feature>
<evidence type="ECO:0000256" key="5">
    <source>
        <dbReference type="ARBA" id="ARBA00022982"/>
    </source>
</evidence>
<dbReference type="GO" id="GO:0051539">
    <property type="term" value="F:4 iron, 4 sulfur cluster binding"/>
    <property type="evidence" value="ECO:0007669"/>
    <property type="project" value="UniProtKB-KW"/>
</dbReference>
<keyword evidence="8" id="KW-0997">Cell inner membrane</keyword>
<keyword evidence="3 8" id="KW-0479">Metal-binding</keyword>
<dbReference type="Proteomes" id="UP000199657">
    <property type="component" value="Unassembled WGS sequence"/>
</dbReference>
<evidence type="ECO:0000259" key="10">
    <source>
        <dbReference type="PROSITE" id="PS51379"/>
    </source>
</evidence>
<dbReference type="InterPro" id="IPR011538">
    <property type="entry name" value="Nuo51_FMN-bd"/>
</dbReference>
<feature type="binding site" evidence="8">
    <location>
        <position position="383"/>
    </location>
    <ligand>
        <name>[4Fe-4S] cluster</name>
        <dbReference type="ChEBI" id="CHEBI:49883"/>
        <label>1</label>
    </ligand>
</feature>
<feature type="binding site" evidence="8">
    <location>
        <position position="387"/>
    </location>
    <ligand>
        <name>[4Fe-4S] cluster</name>
        <dbReference type="ChEBI" id="CHEBI:49883"/>
        <label>2</label>
    </ligand>
</feature>
<dbReference type="SUPFAM" id="SSF142019">
    <property type="entry name" value="Nqo1 FMN-binding domain-like"/>
    <property type="match status" value="1"/>
</dbReference>
<dbReference type="GO" id="GO:0009055">
    <property type="term" value="F:electron transfer activity"/>
    <property type="evidence" value="ECO:0007669"/>
    <property type="project" value="InterPro"/>
</dbReference>
<accession>A0A1H8RMH5</accession>
<comment type="subunit">
    <text evidence="8">The complex is composed of six subunits: RnfA, RnfB, RnfC, RnfD, RnfE and RnfG.</text>
</comment>
<dbReference type="PANTHER" id="PTHR43034:SF2">
    <property type="entry name" value="ION-TRANSLOCATING OXIDOREDUCTASE COMPLEX SUBUNIT C"/>
    <property type="match status" value="1"/>
</dbReference>
<dbReference type="NCBIfam" id="TIGR01945">
    <property type="entry name" value="rnfC"/>
    <property type="match status" value="1"/>
</dbReference>
<dbReference type="NCBIfam" id="NF003454">
    <property type="entry name" value="PRK05035.1"/>
    <property type="match status" value="1"/>
</dbReference>
<keyword evidence="7 8" id="KW-0411">Iron-sulfur</keyword>
<dbReference type="HAMAP" id="MF_00461">
    <property type="entry name" value="RsxC_RnfC"/>
    <property type="match status" value="1"/>
</dbReference>
<feature type="binding site" evidence="8">
    <location>
        <position position="426"/>
    </location>
    <ligand>
        <name>[4Fe-4S] cluster</name>
        <dbReference type="ChEBI" id="CHEBI:49883"/>
        <label>1</label>
    </ligand>
</feature>
<comment type="similarity">
    <text evidence="8">Belongs to the 4Fe4S bacterial-type ferredoxin family. RnfC subfamily.</text>
</comment>
<keyword evidence="1 8" id="KW-0813">Transport</keyword>
<evidence type="ECO:0000313" key="12">
    <source>
        <dbReference type="Proteomes" id="UP000199657"/>
    </source>
</evidence>
<dbReference type="InterPro" id="IPR037225">
    <property type="entry name" value="Nuo51_FMN-bd_sf"/>
</dbReference>
<evidence type="ECO:0000256" key="9">
    <source>
        <dbReference type="SAM" id="MobiDB-lite"/>
    </source>
</evidence>
<dbReference type="Pfam" id="PF12838">
    <property type="entry name" value="Fer4_7"/>
    <property type="match status" value="1"/>
</dbReference>
<comment type="function">
    <text evidence="8">Part of a membrane-bound complex that couples electron transfer with translocation of ions across the membrane.</text>
</comment>
<evidence type="ECO:0000256" key="2">
    <source>
        <dbReference type="ARBA" id="ARBA00022485"/>
    </source>
</evidence>
<dbReference type="AlphaFoldDB" id="A0A1H8RMH5"/>
<reference evidence="11 12" key="1">
    <citation type="submission" date="2016-10" db="EMBL/GenBank/DDBJ databases">
        <authorList>
            <person name="de Groot N.N."/>
        </authorList>
    </citation>
    <scope>NUCLEOTIDE SEQUENCE [LARGE SCALE GENOMIC DNA]</scope>
    <source>
        <strain evidence="11 12">CGMCC 1.6291</strain>
    </source>
</reference>
<feature type="domain" description="4Fe-4S ferredoxin-type" evidence="10">
    <location>
        <begin position="367"/>
        <end position="397"/>
    </location>
</feature>
<dbReference type="EC" id="7.-.-.-" evidence="8"/>
<feature type="domain" description="4Fe-4S ferredoxin-type" evidence="10">
    <location>
        <begin position="406"/>
        <end position="436"/>
    </location>
</feature>
<name>A0A1H8RMH5_9GAMM</name>
<dbReference type="EMBL" id="FOEG01000002">
    <property type="protein sequence ID" value="SEO67566.1"/>
    <property type="molecule type" value="Genomic_DNA"/>
</dbReference>
<feature type="binding site" evidence="8">
    <location>
        <position position="416"/>
    </location>
    <ligand>
        <name>[4Fe-4S] cluster</name>
        <dbReference type="ChEBI" id="CHEBI:49883"/>
        <label>2</label>
    </ligand>
</feature>
<dbReference type="Pfam" id="PF01512">
    <property type="entry name" value="Complex1_51K"/>
    <property type="match status" value="1"/>
</dbReference>
<comment type="subcellular location">
    <subcellularLocation>
        <location evidence="8">Cell inner membrane</location>
        <topology evidence="8">Peripheral membrane protein</topology>
    </subcellularLocation>
</comment>
<feature type="binding site" evidence="8">
    <location>
        <position position="422"/>
    </location>
    <ligand>
        <name>[4Fe-4S] cluster</name>
        <dbReference type="ChEBI" id="CHEBI:49883"/>
        <label>2</label>
    </ligand>
</feature>
<keyword evidence="6 8" id="KW-0408">Iron</keyword>
<proteinExistence type="inferred from homology"/>
<evidence type="ECO:0000256" key="1">
    <source>
        <dbReference type="ARBA" id="ARBA00022448"/>
    </source>
</evidence>
<keyword evidence="8" id="KW-0472">Membrane</keyword>
<dbReference type="GO" id="GO:0022900">
    <property type="term" value="P:electron transport chain"/>
    <property type="evidence" value="ECO:0007669"/>
    <property type="project" value="UniProtKB-UniRule"/>
</dbReference>
<evidence type="ECO:0000256" key="7">
    <source>
        <dbReference type="ARBA" id="ARBA00023014"/>
    </source>
</evidence>
<comment type="cofactor">
    <cofactor evidence="8">
        <name>[4Fe-4S] cluster</name>
        <dbReference type="ChEBI" id="CHEBI:49883"/>
    </cofactor>
    <text evidence="8">Binds 2 [4Fe-4S] clusters per subunit.</text>
</comment>
<feature type="binding site" evidence="8">
    <location>
        <position position="377"/>
    </location>
    <ligand>
        <name>[4Fe-4S] cluster</name>
        <dbReference type="ChEBI" id="CHEBI:49883"/>
        <label>1</label>
    </ligand>
</feature>
<evidence type="ECO:0000256" key="4">
    <source>
        <dbReference type="ARBA" id="ARBA00022737"/>
    </source>
</evidence>
<dbReference type="InterPro" id="IPR019554">
    <property type="entry name" value="Soluble_ligand-bd"/>
</dbReference>
<dbReference type="OrthoDB" id="9767754at2"/>
<dbReference type="PANTHER" id="PTHR43034">
    <property type="entry name" value="ION-TRANSLOCATING OXIDOREDUCTASE COMPLEX SUBUNIT C"/>
    <property type="match status" value="1"/>
</dbReference>
<keyword evidence="12" id="KW-1185">Reference proteome</keyword>
<dbReference type="PROSITE" id="PS51379">
    <property type="entry name" value="4FE4S_FER_2"/>
    <property type="match status" value="2"/>
</dbReference>
<feature type="binding site" evidence="8">
    <location>
        <position position="419"/>
    </location>
    <ligand>
        <name>[4Fe-4S] cluster</name>
        <dbReference type="ChEBI" id="CHEBI:49883"/>
        <label>2</label>
    </ligand>
</feature>
<evidence type="ECO:0000256" key="6">
    <source>
        <dbReference type="ARBA" id="ARBA00023004"/>
    </source>
</evidence>
<protein>
    <recommendedName>
        <fullName evidence="8">Ion-translocating oxidoreductase complex subunit C</fullName>
        <ecNumber evidence="8">7.-.-.-</ecNumber>
    </recommendedName>
    <alternativeName>
        <fullName evidence="8">Rnf electron transport complex subunit C</fullName>
    </alternativeName>
</protein>
<dbReference type="SUPFAM" id="SSF46548">
    <property type="entry name" value="alpha-helical ferredoxin"/>
    <property type="match status" value="1"/>
</dbReference>
<dbReference type="Pfam" id="PF13375">
    <property type="entry name" value="RnfC_N"/>
    <property type="match status" value="1"/>
</dbReference>
<dbReference type="InterPro" id="IPR010208">
    <property type="entry name" value="Ion_transpt_RnfC/RsxC"/>
</dbReference>
<keyword evidence="2 8" id="KW-0004">4Fe-4S</keyword>
<keyword evidence="5 8" id="KW-0249">Electron transport</keyword>